<dbReference type="PANTHER" id="PTHR10579">
    <property type="entry name" value="CALCIUM-ACTIVATED CHLORIDE CHANNEL REGULATOR"/>
    <property type="match status" value="1"/>
</dbReference>
<organism evidence="2 3">
    <name type="scientific">Cohnella yongneupensis</name>
    <dbReference type="NCBI Taxonomy" id="425006"/>
    <lineage>
        <taxon>Bacteria</taxon>
        <taxon>Bacillati</taxon>
        <taxon>Bacillota</taxon>
        <taxon>Bacilli</taxon>
        <taxon>Bacillales</taxon>
        <taxon>Paenibacillaceae</taxon>
        <taxon>Cohnella</taxon>
    </lineage>
</organism>
<dbReference type="EMBL" id="JBHSNC010000045">
    <property type="protein sequence ID" value="MFC5530656.1"/>
    <property type="molecule type" value="Genomic_DNA"/>
</dbReference>
<feature type="domain" description="VWFA" evidence="1">
    <location>
        <begin position="48"/>
        <end position="224"/>
    </location>
</feature>
<keyword evidence="3" id="KW-1185">Reference proteome</keyword>
<gene>
    <name evidence="2" type="ORF">ACFPQ4_14560</name>
</gene>
<dbReference type="PANTHER" id="PTHR10579:SF43">
    <property type="entry name" value="ZINC FINGER (C3HC4-TYPE RING FINGER) FAMILY PROTEIN"/>
    <property type="match status" value="1"/>
</dbReference>
<name>A0ABW0R076_9BACL</name>
<dbReference type="Pfam" id="PF00092">
    <property type="entry name" value="VWA"/>
    <property type="match status" value="1"/>
</dbReference>
<dbReference type="RefSeq" id="WP_378112601.1">
    <property type="nucleotide sequence ID" value="NZ_JBHSNC010000045.1"/>
</dbReference>
<evidence type="ECO:0000313" key="3">
    <source>
        <dbReference type="Proteomes" id="UP001596108"/>
    </source>
</evidence>
<dbReference type="Proteomes" id="UP001596108">
    <property type="component" value="Unassembled WGS sequence"/>
</dbReference>
<dbReference type="SUPFAM" id="SSF53300">
    <property type="entry name" value="vWA-like"/>
    <property type="match status" value="1"/>
</dbReference>
<dbReference type="InterPro" id="IPR036465">
    <property type="entry name" value="vWFA_dom_sf"/>
</dbReference>
<accession>A0ABW0R076</accession>
<sequence length="423" mass="46816">MQPLHSSSVTFTHCWNRPYLPTGGAGKCYLLLEARGHGEVRADRAPINVSLVLDRSGSMSGKPLAYSKRACQYVVDQMNEGDVLSLVAFDDEVWTVVPPAPVTVANKYDIKQRIERIRSGSCTNLSGGLMEGSRHVLAGKNDRPRAVNRVILLSDGHANQGITSKERLAEIAREYHGSGVGISTMGVGDRFDEELMETISYQGGGNFYYIDTPERIPVIFQEELEGMLSVVANRMTLTLRTTDRAAVTNVYGYATERCPGELKISAGDLYGNEVKAILVELTVAAHSPGRHPVLTLEWEYTDLMGGAKSACAYHCEVHAEFTADSELLNMNGDVKVLQQVEFAQSAKAIESAMEAMDRGDLQAGQQMLREQADQLRMMSDALEAPALAEASEKLFARLDDNFEYSSRTRKELHEQKYKQLRRK</sequence>
<dbReference type="InterPro" id="IPR002035">
    <property type="entry name" value="VWF_A"/>
</dbReference>
<dbReference type="PROSITE" id="PS50234">
    <property type="entry name" value="VWFA"/>
    <property type="match status" value="1"/>
</dbReference>
<dbReference type="Gene3D" id="3.40.50.410">
    <property type="entry name" value="von Willebrand factor, type A domain"/>
    <property type="match status" value="1"/>
</dbReference>
<reference evidence="3" key="1">
    <citation type="journal article" date="2019" name="Int. J. Syst. Evol. Microbiol.">
        <title>The Global Catalogue of Microorganisms (GCM) 10K type strain sequencing project: providing services to taxonomists for standard genome sequencing and annotation.</title>
        <authorList>
            <consortium name="The Broad Institute Genomics Platform"/>
            <consortium name="The Broad Institute Genome Sequencing Center for Infectious Disease"/>
            <person name="Wu L."/>
            <person name="Ma J."/>
        </authorList>
    </citation>
    <scope>NUCLEOTIDE SEQUENCE [LARGE SCALE GENOMIC DNA]</scope>
    <source>
        <strain evidence="3">CGMCC 1.18578</strain>
    </source>
</reference>
<dbReference type="SMART" id="SM00327">
    <property type="entry name" value="VWA"/>
    <property type="match status" value="1"/>
</dbReference>
<dbReference type="InterPro" id="IPR051266">
    <property type="entry name" value="CLCR"/>
</dbReference>
<proteinExistence type="predicted"/>
<evidence type="ECO:0000313" key="2">
    <source>
        <dbReference type="EMBL" id="MFC5530656.1"/>
    </source>
</evidence>
<evidence type="ECO:0000259" key="1">
    <source>
        <dbReference type="PROSITE" id="PS50234"/>
    </source>
</evidence>
<comment type="caution">
    <text evidence="2">The sequence shown here is derived from an EMBL/GenBank/DDBJ whole genome shotgun (WGS) entry which is preliminary data.</text>
</comment>
<protein>
    <submittedName>
        <fullName evidence="2">VWA domain-containing protein</fullName>
    </submittedName>
</protein>